<accession>A0A9Q4PX03</accession>
<keyword evidence="4" id="KW-1185">Reference proteome</keyword>
<dbReference type="InterPro" id="IPR013096">
    <property type="entry name" value="Cupin_2"/>
</dbReference>
<dbReference type="Gene3D" id="2.60.120.10">
    <property type="entry name" value="Jelly Rolls"/>
    <property type="match status" value="1"/>
</dbReference>
<keyword evidence="1" id="KW-0479">Metal-binding</keyword>
<dbReference type="InterPro" id="IPR051610">
    <property type="entry name" value="GPI/OXD"/>
</dbReference>
<dbReference type="GO" id="GO:0046872">
    <property type="term" value="F:metal ion binding"/>
    <property type="evidence" value="ECO:0007669"/>
    <property type="project" value="UniProtKB-KW"/>
</dbReference>
<dbReference type="InterPro" id="IPR011051">
    <property type="entry name" value="RmlC_Cupin_sf"/>
</dbReference>
<evidence type="ECO:0000259" key="2">
    <source>
        <dbReference type="Pfam" id="PF07883"/>
    </source>
</evidence>
<evidence type="ECO:0000313" key="3">
    <source>
        <dbReference type="EMBL" id="MDE4908006.1"/>
    </source>
</evidence>
<dbReference type="InterPro" id="IPR014710">
    <property type="entry name" value="RmlC-like_jellyroll"/>
</dbReference>
<feature type="domain" description="Cupin type-2" evidence="2">
    <location>
        <begin position="41"/>
        <end position="109"/>
    </location>
</feature>
<dbReference type="Proteomes" id="UP001143747">
    <property type="component" value="Unassembled WGS sequence"/>
</dbReference>
<gene>
    <name evidence="3" type="ORF">L0665_05210</name>
</gene>
<evidence type="ECO:0000313" key="4">
    <source>
        <dbReference type="Proteomes" id="UP001143747"/>
    </source>
</evidence>
<name>A0A9Q4PX03_9EURY</name>
<organism evidence="3 4">
    <name type="scientific">Methanogenium marinum</name>
    <dbReference type="NCBI Taxonomy" id="348610"/>
    <lineage>
        <taxon>Archaea</taxon>
        <taxon>Methanobacteriati</taxon>
        <taxon>Methanobacteriota</taxon>
        <taxon>Stenosarchaea group</taxon>
        <taxon>Methanomicrobia</taxon>
        <taxon>Methanomicrobiales</taxon>
        <taxon>Methanomicrobiaceae</taxon>
        <taxon>Methanogenium</taxon>
    </lineage>
</organism>
<comment type="caution">
    <text evidence="3">The sequence shown here is derived from an EMBL/GenBank/DDBJ whole genome shotgun (WGS) entry which is preliminary data.</text>
</comment>
<evidence type="ECO:0000256" key="1">
    <source>
        <dbReference type="ARBA" id="ARBA00022723"/>
    </source>
</evidence>
<sequence length="126" mass="13964">MILRHADEVPPEEIKKPGFSNIKVRFLLTAADDNPQSALWILEYGPGGSTDWHRHQEEHAIYLLEGEGVVVGDDKDEVPIHAGDVVYTRPCENHMIMNTGTDVLKMICAVPILSGKTGRKTSPCDE</sequence>
<dbReference type="Pfam" id="PF07883">
    <property type="entry name" value="Cupin_2"/>
    <property type="match status" value="1"/>
</dbReference>
<dbReference type="PANTHER" id="PTHR35848:SF6">
    <property type="entry name" value="CUPIN TYPE-2 DOMAIN-CONTAINING PROTEIN"/>
    <property type="match status" value="1"/>
</dbReference>
<dbReference type="EMBL" id="JAKELO010000002">
    <property type="protein sequence ID" value="MDE4908006.1"/>
    <property type="molecule type" value="Genomic_DNA"/>
</dbReference>
<proteinExistence type="predicted"/>
<protein>
    <submittedName>
        <fullName evidence="3">Cupin domain-containing protein</fullName>
    </submittedName>
</protein>
<dbReference type="AlphaFoldDB" id="A0A9Q4PX03"/>
<dbReference type="PANTHER" id="PTHR35848">
    <property type="entry name" value="OXALATE-BINDING PROTEIN"/>
    <property type="match status" value="1"/>
</dbReference>
<dbReference type="RefSeq" id="WP_274924644.1">
    <property type="nucleotide sequence ID" value="NZ_JAKELO010000002.1"/>
</dbReference>
<reference evidence="3" key="1">
    <citation type="submission" date="2022-01" db="EMBL/GenBank/DDBJ databases">
        <title>Draft genome of Methanogenium marinum DSM 15558.</title>
        <authorList>
            <person name="Chen S.-C."/>
            <person name="You Y.-T."/>
        </authorList>
    </citation>
    <scope>NUCLEOTIDE SEQUENCE</scope>
    <source>
        <strain evidence="3">DSM 15558</strain>
    </source>
</reference>
<dbReference type="SUPFAM" id="SSF51182">
    <property type="entry name" value="RmlC-like cupins"/>
    <property type="match status" value="1"/>
</dbReference>